<sequence length="189" mass="21922">MARKRICIRNNRSECDVEEEVHELVISQMSDGPSARKKRGFTRMADVWNLPSSSQILVTFNEVHQPVGVKGTVLKRFIGSMSKFEIPCERREILMDKITRSMGEKWRNWKCSLKEKHYDATKSIVQVIAKPPQRVEIQQWVQLVFFWYSEDGQKRSAIGKENRSKQTSTHTAGTKTYAQHAYEMVSLSL</sequence>
<dbReference type="InterPro" id="IPR004252">
    <property type="entry name" value="Probable_transposase_24"/>
</dbReference>
<name>A0A834TRH6_9FABA</name>
<accession>A0A834TRH6</accession>
<dbReference type="Pfam" id="PF03004">
    <property type="entry name" value="Transposase_24"/>
    <property type="match status" value="1"/>
</dbReference>
<dbReference type="Proteomes" id="UP000634136">
    <property type="component" value="Unassembled WGS sequence"/>
</dbReference>
<dbReference type="PANTHER" id="PTHR33144">
    <property type="entry name" value="OS10G0409366 PROTEIN-RELATED"/>
    <property type="match status" value="1"/>
</dbReference>
<dbReference type="AlphaFoldDB" id="A0A834TRH6"/>
<keyword evidence="2" id="KW-1185">Reference proteome</keyword>
<dbReference type="EMBL" id="JAAIUW010000006">
    <property type="protein sequence ID" value="KAF7826607.1"/>
    <property type="molecule type" value="Genomic_DNA"/>
</dbReference>
<dbReference type="OrthoDB" id="1913335at2759"/>
<comment type="caution">
    <text evidence="1">The sequence shown here is derived from an EMBL/GenBank/DDBJ whole genome shotgun (WGS) entry which is preliminary data.</text>
</comment>
<proteinExistence type="predicted"/>
<evidence type="ECO:0000313" key="2">
    <source>
        <dbReference type="Proteomes" id="UP000634136"/>
    </source>
</evidence>
<dbReference type="PANTHER" id="PTHR33144:SF52">
    <property type="match status" value="1"/>
</dbReference>
<evidence type="ECO:0000313" key="1">
    <source>
        <dbReference type="EMBL" id="KAF7826607.1"/>
    </source>
</evidence>
<reference evidence="1" key="1">
    <citation type="submission" date="2020-09" db="EMBL/GenBank/DDBJ databases">
        <title>Genome-Enabled Discovery of Anthraquinone Biosynthesis in Senna tora.</title>
        <authorList>
            <person name="Kang S.-H."/>
            <person name="Pandey R.P."/>
            <person name="Lee C.-M."/>
            <person name="Sim J.-S."/>
            <person name="Jeong J.-T."/>
            <person name="Choi B.-S."/>
            <person name="Jung M."/>
            <person name="Ginzburg D."/>
            <person name="Zhao K."/>
            <person name="Won S.Y."/>
            <person name="Oh T.-J."/>
            <person name="Yu Y."/>
            <person name="Kim N.-H."/>
            <person name="Lee O.R."/>
            <person name="Lee T.-H."/>
            <person name="Bashyal P."/>
            <person name="Kim T.-S."/>
            <person name="Lee W.-H."/>
            <person name="Kawkins C."/>
            <person name="Kim C.-K."/>
            <person name="Kim J.S."/>
            <person name="Ahn B.O."/>
            <person name="Rhee S.Y."/>
            <person name="Sohng J.K."/>
        </authorList>
    </citation>
    <scope>NUCLEOTIDE SEQUENCE</scope>
    <source>
        <tissue evidence="1">Leaf</tissue>
    </source>
</reference>
<protein>
    <submittedName>
        <fullName evidence="1">Uncharacterized protein</fullName>
    </submittedName>
</protein>
<organism evidence="1 2">
    <name type="scientific">Senna tora</name>
    <dbReference type="NCBI Taxonomy" id="362788"/>
    <lineage>
        <taxon>Eukaryota</taxon>
        <taxon>Viridiplantae</taxon>
        <taxon>Streptophyta</taxon>
        <taxon>Embryophyta</taxon>
        <taxon>Tracheophyta</taxon>
        <taxon>Spermatophyta</taxon>
        <taxon>Magnoliopsida</taxon>
        <taxon>eudicotyledons</taxon>
        <taxon>Gunneridae</taxon>
        <taxon>Pentapetalae</taxon>
        <taxon>rosids</taxon>
        <taxon>fabids</taxon>
        <taxon>Fabales</taxon>
        <taxon>Fabaceae</taxon>
        <taxon>Caesalpinioideae</taxon>
        <taxon>Cassia clade</taxon>
        <taxon>Senna</taxon>
    </lineage>
</organism>
<gene>
    <name evidence="1" type="ORF">G2W53_017771</name>
</gene>